<evidence type="ECO:0000313" key="9">
    <source>
        <dbReference type="EMBL" id="KAG8229275.1"/>
    </source>
</evidence>
<dbReference type="Gene3D" id="3.40.50.2000">
    <property type="entry name" value="Glycogen Phosphorylase B"/>
    <property type="match status" value="1"/>
</dbReference>
<sequence>MASKHIFVTVGTTKFDPLISTILRPQTLRVFRSRGYGSVSVQVGNGDVELVSGTVEGINISCFRFLPSIANEINNADLVISHAGAGTCLEVLNAQKPLIAVVNSDLMDDHQAICVNFSQVNTQVELAKKLSDDGHIIFSEGPEKLAVVFQNSDFTKLTPFPPGQPQKFAEFLDNFMGFKVSTR</sequence>
<evidence type="ECO:0000256" key="6">
    <source>
        <dbReference type="ARBA" id="ARBA00022679"/>
    </source>
</evidence>
<name>A0A8K0K8Q9_LADFU</name>
<dbReference type="PANTHER" id="PTHR12867:SF6">
    <property type="entry name" value="N-ACETYLGLUCOSAMINYLDIPHOSPHODOLICHOL N-ACETYLGLUCOSAMINYLTRANSFERASE"/>
    <property type="match status" value="1"/>
</dbReference>
<comment type="subcellular location">
    <subcellularLocation>
        <location evidence="1">Endoplasmic reticulum</location>
    </subcellularLocation>
</comment>
<dbReference type="GO" id="GO:0006488">
    <property type="term" value="P:dolichol-linked oligosaccharide biosynthetic process"/>
    <property type="evidence" value="ECO:0007669"/>
    <property type="project" value="InterPro"/>
</dbReference>
<dbReference type="InterPro" id="IPR039042">
    <property type="entry name" value="Alg13-like"/>
</dbReference>
<dbReference type="AlphaFoldDB" id="A0A8K0K8Q9"/>
<evidence type="ECO:0000256" key="4">
    <source>
        <dbReference type="ARBA" id="ARBA00017468"/>
    </source>
</evidence>
<proteinExistence type="inferred from homology"/>
<evidence type="ECO:0000256" key="1">
    <source>
        <dbReference type="ARBA" id="ARBA00004240"/>
    </source>
</evidence>
<dbReference type="GO" id="GO:0004577">
    <property type="term" value="F:N-acetylglucosaminyldiphosphodolichol N-acetylglucosaminyltransferase activity"/>
    <property type="evidence" value="ECO:0007669"/>
    <property type="project" value="UniProtKB-EC"/>
</dbReference>
<dbReference type="EC" id="2.4.1.141" evidence="3"/>
<accession>A0A8K0K8Q9</accession>
<dbReference type="OrthoDB" id="20273at2759"/>
<keyword evidence="5" id="KW-0328">Glycosyltransferase</keyword>
<keyword evidence="6" id="KW-0808">Transferase</keyword>
<reference evidence="9" key="1">
    <citation type="submission" date="2013-04" db="EMBL/GenBank/DDBJ databases">
        <authorList>
            <person name="Qu J."/>
            <person name="Murali S.C."/>
            <person name="Bandaranaike D."/>
            <person name="Bellair M."/>
            <person name="Blankenburg K."/>
            <person name="Chao H."/>
            <person name="Dinh H."/>
            <person name="Doddapaneni H."/>
            <person name="Downs B."/>
            <person name="Dugan-Rocha S."/>
            <person name="Elkadiri S."/>
            <person name="Gnanaolivu R.D."/>
            <person name="Hernandez B."/>
            <person name="Javaid M."/>
            <person name="Jayaseelan J.C."/>
            <person name="Lee S."/>
            <person name="Li M."/>
            <person name="Ming W."/>
            <person name="Munidasa M."/>
            <person name="Muniz J."/>
            <person name="Nguyen L."/>
            <person name="Ongeri F."/>
            <person name="Osuji N."/>
            <person name="Pu L.-L."/>
            <person name="Puazo M."/>
            <person name="Qu C."/>
            <person name="Quiroz J."/>
            <person name="Raj R."/>
            <person name="Weissenberger G."/>
            <person name="Xin Y."/>
            <person name="Zou X."/>
            <person name="Han Y."/>
            <person name="Richards S."/>
            <person name="Worley K."/>
            <person name="Muzny D."/>
            <person name="Gibbs R."/>
        </authorList>
    </citation>
    <scope>NUCLEOTIDE SEQUENCE</scope>
    <source>
        <strain evidence="9">Sampled in the wild</strain>
    </source>
</reference>
<evidence type="ECO:0000313" key="10">
    <source>
        <dbReference type="Proteomes" id="UP000792457"/>
    </source>
</evidence>
<dbReference type="InterPro" id="IPR007235">
    <property type="entry name" value="Glyco_trans_28_C"/>
</dbReference>
<dbReference type="GO" id="GO:0005783">
    <property type="term" value="C:endoplasmic reticulum"/>
    <property type="evidence" value="ECO:0007669"/>
    <property type="project" value="UniProtKB-SubCell"/>
</dbReference>
<keyword evidence="10" id="KW-1185">Reference proteome</keyword>
<evidence type="ECO:0000256" key="2">
    <source>
        <dbReference type="ARBA" id="ARBA00006962"/>
    </source>
</evidence>
<feature type="domain" description="Glycosyl transferase family 28 C-terminal" evidence="8">
    <location>
        <begin position="5"/>
        <end position="111"/>
    </location>
</feature>
<dbReference type="PANTHER" id="PTHR12867">
    <property type="entry name" value="GLYCOSYL TRANSFERASE-RELATED"/>
    <property type="match status" value="1"/>
</dbReference>
<dbReference type="Proteomes" id="UP000792457">
    <property type="component" value="Unassembled WGS sequence"/>
</dbReference>
<keyword evidence="7" id="KW-0256">Endoplasmic reticulum</keyword>
<evidence type="ECO:0000256" key="3">
    <source>
        <dbReference type="ARBA" id="ARBA00012614"/>
    </source>
</evidence>
<protein>
    <recommendedName>
        <fullName evidence="4">UDP-N-acetylglucosamine transferase subunit ALG13</fullName>
        <ecNumber evidence="3">2.4.1.141</ecNumber>
    </recommendedName>
</protein>
<comment type="similarity">
    <text evidence="2">Belongs to the glycosyltransferase 28 family.</text>
</comment>
<gene>
    <name evidence="9" type="ORF">J437_LFUL009636</name>
</gene>
<evidence type="ECO:0000259" key="8">
    <source>
        <dbReference type="Pfam" id="PF04101"/>
    </source>
</evidence>
<dbReference type="EMBL" id="KZ308421">
    <property type="protein sequence ID" value="KAG8229275.1"/>
    <property type="molecule type" value="Genomic_DNA"/>
</dbReference>
<organism evidence="9 10">
    <name type="scientific">Ladona fulva</name>
    <name type="common">Scarce chaser dragonfly</name>
    <name type="synonym">Libellula fulva</name>
    <dbReference type="NCBI Taxonomy" id="123851"/>
    <lineage>
        <taxon>Eukaryota</taxon>
        <taxon>Metazoa</taxon>
        <taxon>Ecdysozoa</taxon>
        <taxon>Arthropoda</taxon>
        <taxon>Hexapoda</taxon>
        <taxon>Insecta</taxon>
        <taxon>Pterygota</taxon>
        <taxon>Palaeoptera</taxon>
        <taxon>Odonata</taxon>
        <taxon>Epiprocta</taxon>
        <taxon>Anisoptera</taxon>
        <taxon>Libelluloidea</taxon>
        <taxon>Libellulidae</taxon>
        <taxon>Ladona</taxon>
    </lineage>
</organism>
<comment type="caution">
    <text evidence="9">The sequence shown here is derived from an EMBL/GenBank/DDBJ whole genome shotgun (WGS) entry which is preliminary data.</text>
</comment>
<dbReference type="Pfam" id="PF04101">
    <property type="entry name" value="Glyco_tran_28_C"/>
    <property type="match status" value="1"/>
</dbReference>
<evidence type="ECO:0000256" key="7">
    <source>
        <dbReference type="ARBA" id="ARBA00022824"/>
    </source>
</evidence>
<evidence type="ECO:0000256" key="5">
    <source>
        <dbReference type="ARBA" id="ARBA00022676"/>
    </source>
</evidence>
<reference evidence="9" key="2">
    <citation type="submission" date="2017-10" db="EMBL/GenBank/DDBJ databases">
        <title>Ladona fulva Genome sequencing and assembly.</title>
        <authorList>
            <person name="Murali S."/>
            <person name="Richards S."/>
            <person name="Bandaranaike D."/>
            <person name="Bellair M."/>
            <person name="Blankenburg K."/>
            <person name="Chao H."/>
            <person name="Dinh H."/>
            <person name="Doddapaneni H."/>
            <person name="Dugan-Rocha S."/>
            <person name="Elkadiri S."/>
            <person name="Gnanaolivu R."/>
            <person name="Hernandez B."/>
            <person name="Skinner E."/>
            <person name="Javaid M."/>
            <person name="Lee S."/>
            <person name="Li M."/>
            <person name="Ming W."/>
            <person name="Munidasa M."/>
            <person name="Muniz J."/>
            <person name="Nguyen L."/>
            <person name="Hughes D."/>
            <person name="Osuji N."/>
            <person name="Pu L.-L."/>
            <person name="Puazo M."/>
            <person name="Qu C."/>
            <person name="Quiroz J."/>
            <person name="Raj R."/>
            <person name="Weissenberger G."/>
            <person name="Xin Y."/>
            <person name="Zou X."/>
            <person name="Han Y."/>
            <person name="Worley K."/>
            <person name="Muzny D."/>
            <person name="Gibbs R."/>
        </authorList>
    </citation>
    <scope>NUCLEOTIDE SEQUENCE</scope>
    <source>
        <strain evidence="9">Sampled in the wild</strain>
    </source>
</reference>
<dbReference type="SUPFAM" id="SSF53756">
    <property type="entry name" value="UDP-Glycosyltransferase/glycogen phosphorylase"/>
    <property type="match status" value="1"/>
</dbReference>